<feature type="domain" description="Transposase InsH N-terminal" evidence="1">
    <location>
        <begin position="17"/>
        <end position="112"/>
    </location>
</feature>
<accession>A0A6C0QN81</accession>
<dbReference type="EMBL" id="CP019717">
    <property type="protein sequence ID" value="QHZ50147.1"/>
    <property type="molecule type" value="Genomic_DNA"/>
</dbReference>
<name>A0A6C0QN81_9BACL</name>
<proteinExistence type="predicted"/>
<evidence type="ECO:0000259" key="1">
    <source>
        <dbReference type="Pfam" id="PF05598"/>
    </source>
</evidence>
<evidence type="ECO:0000313" key="2">
    <source>
        <dbReference type="EMBL" id="QHZ50147.1"/>
    </source>
</evidence>
<dbReference type="Pfam" id="PF05598">
    <property type="entry name" value="DUF772"/>
    <property type="match status" value="1"/>
</dbReference>
<reference evidence="2 3" key="1">
    <citation type="journal article" date="2020" name="Int. J. Med. Microbiol.">
        <title>Discovery of Paenibacillus larvae ERIC V: Phenotypic and genomic comparison to genotypes ERIC I-IV reveal different inventories of virulence factors which correlate with epidemiological prevalences of American Foulbrood.</title>
        <authorList>
            <person name="Beims H."/>
            <person name="Bunk B."/>
            <person name="Erler S."/>
            <person name="Mohr K.I."/>
            <person name="Sproer C."/>
            <person name="Pradella S."/>
            <person name="Gunther G."/>
            <person name="Rohde M."/>
            <person name="von der Ohe W."/>
            <person name="Steinert M."/>
        </authorList>
    </citation>
    <scope>NUCLEOTIDE SEQUENCE [LARGE SCALE GENOMIC DNA]</scope>
    <source>
        <strain evidence="2">Eric_V</strain>
    </source>
</reference>
<gene>
    <name evidence="2" type="ORF">ERICV_00972</name>
</gene>
<dbReference type="Proteomes" id="UP000464330">
    <property type="component" value="Chromosome"/>
</dbReference>
<dbReference type="AlphaFoldDB" id="A0A6C0QN81"/>
<organism evidence="2 3">
    <name type="scientific">Paenibacillus larvae subsp. larvae</name>
    <dbReference type="NCBI Taxonomy" id="147375"/>
    <lineage>
        <taxon>Bacteria</taxon>
        <taxon>Bacillati</taxon>
        <taxon>Bacillota</taxon>
        <taxon>Bacilli</taxon>
        <taxon>Bacillales</taxon>
        <taxon>Paenibacillaceae</taxon>
        <taxon>Paenibacillus</taxon>
    </lineage>
</organism>
<dbReference type="InterPro" id="IPR008490">
    <property type="entry name" value="Transposase_InsH_N"/>
</dbReference>
<evidence type="ECO:0000313" key="3">
    <source>
        <dbReference type="Proteomes" id="UP000464330"/>
    </source>
</evidence>
<protein>
    <submittedName>
        <fullName evidence="2">Transposase</fullName>
    </submittedName>
</protein>
<sequence length="133" mass="15631">MLRKTGYEGRSQISMVSLDELVPIDHLVRKIEYAIDFSFIYDLVRDVYCEDNGRPSIDPVVLIKIALIQCLFGIRSMRQTIKEIETNVAYRWFIGYDFSQPIPHFSTLGKNYVRRFRDTGLFEGIRSCLAWFH</sequence>